<gene>
    <name evidence="2" type="ORF">LHA26_10580</name>
</gene>
<name>A0ABY4X4E4_9SPHN</name>
<evidence type="ECO:0000313" key="3">
    <source>
        <dbReference type="Proteomes" id="UP001056937"/>
    </source>
</evidence>
<keyword evidence="1" id="KW-0812">Transmembrane</keyword>
<protein>
    <submittedName>
        <fullName evidence="2">Uncharacterized protein</fullName>
    </submittedName>
</protein>
<keyword evidence="1" id="KW-1133">Transmembrane helix</keyword>
<dbReference type="Proteomes" id="UP001056937">
    <property type="component" value="Chromosome 1"/>
</dbReference>
<dbReference type="EMBL" id="CP084930">
    <property type="protein sequence ID" value="USI71767.1"/>
    <property type="molecule type" value="Genomic_DNA"/>
</dbReference>
<keyword evidence="1" id="KW-0472">Membrane</keyword>
<feature type="transmembrane region" description="Helical" evidence="1">
    <location>
        <begin position="319"/>
        <end position="339"/>
    </location>
</feature>
<dbReference type="RefSeq" id="WP_252165581.1">
    <property type="nucleotide sequence ID" value="NZ_CP084930.1"/>
</dbReference>
<feature type="transmembrane region" description="Helical" evidence="1">
    <location>
        <begin position="359"/>
        <end position="386"/>
    </location>
</feature>
<keyword evidence="3" id="KW-1185">Reference proteome</keyword>
<proteinExistence type="predicted"/>
<accession>A0ABY4X4E4</accession>
<organism evidence="2 3">
    <name type="scientific">Sphingomonas morindae</name>
    <dbReference type="NCBI Taxonomy" id="1541170"/>
    <lineage>
        <taxon>Bacteria</taxon>
        <taxon>Pseudomonadati</taxon>
        <taxon>Pseudomonadota</taxon>
        <taxon>Alphaproteobacteria</taxon>
        <taxon>Sphingomonadales</taxon>
        <taxon>Sphingomonadaceae</taxon>
        <taxon>Sphingomonas</taxon>
    </lineage>
</organism>
<evidence type="ECO:0000256" key="1">
    <source>
        <dbReference type="SAM" id="Phobius"/>
    </source>
</evidence>
<evidence type="ECO:0000313" key="2">
    <source>
        <dbReference type="EMBL" id="USI71767.1"/>
    </source>
</evidence>
<feature type="transmembrane region" description="Helical" evidence="1">
    <location>
        <begin position="244"/>
        <end position="274"/>
    </location>
</feature>
<reference evidence="2" key="1">
    <citation type="journal article" date="2022" name="Toxins">
        <title>Genomic Analysis of Sphingopyxis sp. USTB-05 for Biodegrading Cyanobacterial Hepatotoxins.</title>
        <authorList>
            <person name="Liu C."/>
            <person name="Xu Q."/>
            <person name="Zhao Z."/>
            <person name="Zhang H."/>
            <person name="Liu X."/>
            <person name="Yin C."/>
            <person name="Liu Y."/>
            <person name="Yan H."/>
        </authorList>
    </citation>
    <scope>NUCLEOTIDE SEQUENCE</scope>
    <source>
        <strain evidence="2">NBD5</strain>
    </source>
</reference>
<sequence>MLAALIAAVREADDGAGLIATLPVAGHALLERQVRLAVAAGAGHVVLLVERVPAALTSAIDRLRRDGITVDVARSAGDGADRFHPDERVLIFADGALAPAGQVARLAASAAPALLTIGEARPDGAFERIDSGARWSGLALVSGDLLRRTVAMLGDWDLHSTLLRRAVGASARRLDSADGADLGPAGPVLLVRSRAGARAATEASLMRDLSGEAWPMRRLYGPLARLLVGLVLDRPLDARWLRRGAVAAALLAIPCAWWGLLLLGLLLLVGGALLEALGRLVASIRLSAAGPGDGAARLRGLAMAAALAAFAAHRMDAGWIAPLLAAITIGASAATARETGLLGRLAGLPPPGWIADADALVLLFGAAAIAQATLAGLALLAFYAALSFASVQHLLAARAGTASETGGKPL</sequence>